<feature type="domain" description="D-isomer specific 2-hydroxyacid dehydrogenase NAD-binding" evidence="6">
    <location>
        <begin position="110"/>
        <end position="294"/>
    </location>
</feature>
<evidence type="ECO:0000256" key="3">
    <source>
        <dbReference type="ARBA" id="ARBA00023027"/>
    </source>
</evidence>
<evidence type="ECO:0000313" key="7">
    <source>
        <dbReference type="EMBL" id="SES84537.1"/>
    </source>
</evidence>
<accession>A0A1H9ZRY1</accession>
<dbReference type="RefSeq" id="WP_092476630.1">
    <property type="nucleotide sequence ID" value="NZ_FOHN01000004.1"/>
</dbReference>
<dbReference type="GO" id="GO:0008720">
    <property type="term" value="F:D-lactate dehydrogenase (NAD+) activity"/>
    <property type="evidence" value="ECO:0007669"/>
    <property type="project" value="TreeGrafter"/>
</dbReference>
<dbReference type="GO" id="GO:0051287">
    <property type="term" value="F:NAD binding"/>
    <property type="evidence" value="ECO:0007669"/>
    <property type="project" value="InterPro"/>
</dbReference>
<dbReference type="PROSITE" id="PS00065">
    <property type="entry name" value="D_2_HYDROXYACID_DH_1"/>
    <property type="match status" value="1"/>
</dbReference>
<dbReference type="AlphaFoldDB" id="A0A1H9ZRY1"/>
<dbReference type="CDD" id="cd12183">
    <property type="entry name" value="LDH_like_2"/>
    <property type="match status" value="1"/>
</dbReference>
<evidence type="ECO:0000256" key="1">
    <source>
        <dbReference type="ARBA" id="ARBA00005854"/>
    </source>
</evidence>
<dbReference type="Pfam" id="PF00389">
    <property type="entry name" value="2-Hacid_dh"/>
    <property type="match status" value="1"/>
</dbReference>
<keyword evidence="2 4" id="KW-0560">Oxidoreductase</keyword>
<dbReference type="InterPro" id="IPR006140">
    <property type="entry name" value="D-isomer_DH_NAD-bd"/>
</dbReference>
<dbReference type="InterPro" id="IPR029752">
    <property type="entry name" value="D-isomer_DH_CS1"/>
</dbReference>
<dbReference type="SUPFAM" id="SSF52283">
    <property type="entry name" value="Formate/glycerate dehydrogenase catalytic domain-like"/>
    <property type="match status" value="1"/>
</dbReference>
<dbReference type="InterPro" id="IPR058205">
    <property type="entry name" value="D-LDH-like"/>
</dbReference>
<dbReference type="Proteomes" id="UP000199800">
    <property type="component" value="Unassembled WGS sequence"/>
</dbReference>
<evidence type="ECO:0000313" key="8">
    <source>
        <dbReference type="Proteomes" id="UP000199800"/>
    </source>
</evidence>
<dbReference type="STRING" id="29364.SAMN04487772_10493"/>
<reference evidence="7 8" key="1">
    <citation type="submission" date="2016-10" db="EMBL/GenBank/DDBJ databases">
        <authorList>
            <person name="de Groot N.N."/>
        </authorList>
    </citation>
    <scope>NUCLEOTIDE SEQUENCE [LARGE SCALE GENOMIC DNA]</scope>
    <source>
        <strain evidence="7 8">DSM 1801</strain>
    </source>
</reference>
<gene>
    <name evidence="7" type="ORF">SAMN04487772_10493</name>
</gene>
<comment type="similarity">
    <text evidence="1 4">Belongs to the D-isomer specific 2-hydroxyacid dehydrogenase family.</text>
</comment>
<sequence length="345" mass="39213">MFKISFYDTKSYDRIYFDKLKKQFQCEIKYHEAKLNKNTAVLSKGCDCVCAFVNDELDKDTLEVLYNQGIKLIAMRCAGYNNIDFSYAFGKIHVVRVPAYSPYAVAEAAMGMILMLNRKLHKAYIRTRDFNFSLSGLIGFDLHGKTIGIVGTGKIGRTFIKVCSGFGMNMLMYDPYPVKDSDYNYVSFEELCRKSDIISLHCPLTKDSYHIVSHEAIDWMKEGVFIINTSRGALIDSSALLKGLKSGKIGAAGLDVYEEESEVFFEDFSEKIVQDDILARLVTFPNVLITSHQAFLTSEALENIAETTLQNVSAFFHDQKLVNEVCYHCSRERTNCQQRLNKPCF</sequence>
<keyword evidence="8" id="KW-1185">Reference proteome</keyword>
<keyword evidence="3" id="KW-0520">NAD</keyword>
<name>A0A1H9ZRY1_9FIRM</name>
<organism evidence="7 8">
    <name type="scientific">[Clostridium] polysaccharolyticum</name>
    <dbReference type="NCBI Taxonomy" id="29364"/>
    <lineage>
        <taxon>Bacteria</taxon>
        <taxon>Bacillati</taxon>
        <taxon>Bacillota</taxon>
        <taxon>Clostridia</taxon>
        <taxon>Lachnospirales</taxon>
        <taxon>Lachnospiraceae</taxon>
    </lineage>
</organism>
<feature type="domain" description="D-isomer specific 2-hydroxyacid dehydrogenase catalytic" evidence="5">
    <location>
        <begin position="15"/>
        <end position="325"/>
    </location>
</feature>
<dbReference type="SUPFAM" id="SSF51735">
    <property type="entry name" value="NAD(P)-binding Rossmann-fold domains"/>
    <property type="match status" value="1"/>
</dbReference>
<dbReference type="EMBL" id="FOHN01000004">
    <property type="protein sequence ID" value="SES84537.1"/>
    <property type="molecule type" value="Genomic_DNA"/>
</dbReference>
<evidence type="ECO:0000259" key="6">
    <source>
        <dbReference type="Pfam" id="PF02826"/>
    </source>
</evidence>
<evidence type="ECO:0000256" key="4">
    <source>
        <dbReference type="RuleBase" id="RU003719"/>
    </source>
</evidence>
<protein>
    <submittedName>
        <fullName evidence="7">D-lactate dehydrogenase</fullName>
    </submittedName>
</protein>
<dbReference type="PANTHER" id="PTHR43026:SF1">
    <property type="entry name" value="2-HYDROXYACID DEHYDROGENASE HOMOLOG 1-RELATED"/>
    <property type="match status" value="1"/>
</dbReference>
<proteinExistence type="inferred from homology"/>
<evidence type="ECO:0000259" key="5">
    <source>
        <dbReference type="Pfam" id="PF00389"/>
    </source>
</evidence>
<dbReference type="InterPro" id="IPR006139">
    <property type="entry name" value="D-isomer_2_OHA_DH_cat_dom"/>
</dbReference>
<dbReference type="Gene3D" id="3.40.50.720">
    <property type="entry name" value="NAD(P)-binding Rossmann-like Domain"/>
    <property type="match status" value="2"/>
</dbReference>
<dbReference type="PANTHER" id="PTHR43026">
    <property type="entry name" value="2-HYDROXYACID DEHYDROGENASE HOMOLOG 1-RELATED"/>
    <property type="match status" value="1"/>
</dbReference>
<dbReference type="InterPro" id="IPR029753">
    <property type="entry name" value="D-isomer_DH_CS"/>
</dbReference>
<dbReference type="InterPro" id="IPR036291">
    <property type="entry name" value="NAD(P)-bd_dom_sf"/>
</dbReference>
<dbReference type="PROSITE" id="PS00671">
    <property type="entry name" value="D_2_HYDROXYACID_DH_3"/>
    <property type="match status" value="1"/>
</dbReference>
<evidence type="ECO:0000256" key="2">
    <source>
        <dbReference type="ARBA" id="ARBA00023002"/>
    </source>
</evidence>
<dbReference type="Pfam" id="PF02826">
    <property type="entry name" value="2-Hacid_dh_C"/>
    <property type="match status" value="1"/>
</dbReference>
<dbReference type="OrthoDB" id="9805416at2"/>
<dbReference type="PROSITE" id="PS00670">
    <property type="entry name" value="D_2_HYDROXYACID_DH_2"/>
    <property type="match status" value="1"/>
</dbReference>